<reference evidence="1 2" key="1">
    <citation type="submission" date="2020-02" db="EMBL/GenBank/DDBJ databases">
        <authorList>
            <person name="Subbiah M."/>
            <person name="Call D."/>
        </authorList>
    </citation>
    <scope>NUCLEOTIDE SEQUENCE [LARGE SCALE GENOMIC DNA]</scope>
    <source>
        <strain evidence="1 2">8375wB1</strain>
    </source>
</reference>
<evidence type="ECO:0000313" key="2">
    <source>
        <dbReference type="Proteomes" id="UP000471360"/>
    </source>
</evidence>
<protein>
    <recommendedName>
        <fullName evidence="3">Transcriptional regulator</fullName>
    </recommendedName>
</protein>
<dbReference type="AlphaFoldDB" id="A0A8T6QHD4"/>
<evidence type="ECO:0008006" key="3">
    <source>
        <dbReference type="Google" id="ProtNLM"/>
    </source>
</evidence>
<dbReference type="Gene3D" id="3.40.190.10">
    <property type="entry name" value="Periplasmic binding protein-like II"/>
    <property type="match status" value="1"/>
</dbReference>
<organism evidence="1 2">
    <name type="scientific">Escherichia coli</name>
    <dbReference type="NCBI Taxonomy" id="562"/>
    <lineage>
        <taxon>Bacteria</taxon>
        <taxon>Pseudomonadati</taxon>
        <taxon>Pseudomonadota</taxon>
        <taxon>Gammaproteobacteria</taxon>
        <taxon>Enterobacterales</taxon>
        <taxon>Enterobacteriaceae</taxon>
        <taxon>Escherichia</taxon>
    </lineage>
</organism>
<comment type="caution">
    <text evidence="1">The sequence shown here is derived from an EMBL/GenBank/DDBJ whole genome shotgun (WGS) entry which is preliminary data.</text>
</comment>
<proteinExistence type="predicted"/>
<accession>A0A8T6QHD4</accession>
<dbReference type="Proteomes" id="UP000471360">
    <property type="component" value="Unassembled WGS sequence"/>
</dbReference>
<evidence type="ECO:0000313" key="1">
    <source>
        <dbReference type="EMBL" id="NEN73668.1"/>
    </source>
</evidence>
<feature type="non-terminal residue" evidence="1">
    <location>
        <position position="77"/>
    </location>
</feature>
<gene>
    <name evidence="1" type="ORF">G3W53_27265</name>
</gene>
<name>A0A8T6QHD4_ECOLX</name>
<sequence length="77" mass="8420">MPAPVVLILAAGRGERFLASGGNTHKCIGWRQSPEVAPYRWPFEENGRTFDLAIEPQITTNDLRLMLRLALAGGGIT</sequence>
<dbReference type="EMBL" id="JAAGYP010000213">
    <property type="protein sequence ID" value="NEN73668.1"/>
    <property type="molecule type" value="Genomic_DNA"/>
</dbReference>